<organism evidence="1 2">
    <name type="scientific">Neptuniibacter pectenicola</name>
    <dbReference type="NCBI Taxonomy" id="1806669"/>
    <lineage>
        <taxon>Bacteria</taxon>
        <taxon>Pseudomonadati</taxon>
        <taxon>Pseudomonadota</taxon>
        <taxon>Gammaproteobacteria</taxon>
        <taxon>Oceanospirillales</taxon>
        <taxon>Oceanospirillaceae</taxon>
        <taxon>Neptuniibacter</taxon>
    </lineage>
</organism>
<evidence type="ECO:0008006" key="3">
    <source>
        <dbReference type="Google" id="ProtNLM"/>
    </source>
</evidence>
<proteinExistence type="predicted"/>
<dbReference type="EMBL" id="JBBMRA010000005">
    <property type="protein sequence ID" value="MEM5536164.1"/>
    <property type="molecule type" value="Genomic_DNA"/>
</dbReference>
<sequence>MAKAHSPLRLDASLVEQAKLSGKHLHRSTAEQIEYWADIGRSVSKVITPETLLQLYAGLVQVKVEPVNGPAVDPDKLFDALENDRVTGYLQDDITSSALSYQASVQYPGMLEQIAPDGAVAVGQFENGQFIPSTGMIGE</sequence>
<keyword evidence="2" id="KW-1185">Reference proteome</keyword>
<accession>A0ABU9TSE9</accession>
<gene>
    <name evidence="1" type="ORF">WNY58_07135</name>
</gene>
<protein>
    <recommendedName>
        <fullName evidence="3">ParD-like antitoxin of type II toxin-antitoxin system</fullName>
    </recommendedName>
</protein>
<dbReference type="InterPro" id="IPR021831">
    <property type="entry name" value="ParD-like"/>
</dbReference>
<dbReference type="Proteomes" id="UP001449225">
    <property type="component" value="Unassembled WGS sequence"/>
</dbReference>
<evidence type="ECO:0000313" key="2">
    <source>
        <dbReference type="Proteomes" id="UP001449225"/>
    </source>
</evidence>
<evidence type="ECO:0000313" key="1">
    <source>
        <dbReference type="EMBL" id="MEM5536164.1"/>
    </source>
</evidence>
<name>A0ABU9TSE9_9GAMM</name>
<comment type="caution">
    <text evidence="1">The sequence shown here is derived from an EMBL/GenBank/DDBJ whole genome shotgun (WGS) entry which is preliminary data.</text>
</comment>
<dbReference type="Pfam" id="PF11903">
    <property type="entry name" value="ParD_like"/>
    <property type="match status" value="1"/>
</dbReference>
<dbReference type="RefSeq" id="WP_342854147.1">
    <property type="nucleotide sequence ID" value="NZ_JBBMRA010000005.1"/>
</dbReference>
<reference evidence="1 2" key="1">
    <citation type="submission" date="2024-03" db="EMBL/GenBank/DDBJ databases">
        <title>Community enrichment and isolation of bacterial strains for fucoidan degradation.</title>
        <authorList>
            <person name="Sichert A."/>
        </authorList>
    </citation>
    <scope>NUCLEOTIDE SEQUENCE [LARGE SCALE GENOMIC DNA]</scope>
    <source>
        <strain evidence="1 2">AS76</strain>
    </source>
</reference>